<name>A0ACC2BH79_DIPCM</name>
<dbReference type="Proteomes" id="UP001162992">
    <property type="component" value="Chromosome 15"/>
</dbReference>
<keyword evidence="2" id="KW-1185">Reference proteome</keyword>
<proteinExistence type="predicted"/>
<reference evidence="2" key="1">
    <citation type="journal article" date="2024" name="Proc. Natl. Acad. Sci. U.S.A.">
        <title>Extraordinary preservation of gene collinearity over three hundred million years revealed in homosporous lycophytes.</title>
        <authorList>
            <person name="Li C."/>
            <person name="Wickell D."/>
            <person name="Kuo L.Y."/>
            <person name="Chen X."/>
            <person name="Nie B."/>
            <person name="Liao X."/>
            <person name="Peng D."/>
            <person name="Ji J."/>
            <person name="Jenkins J."/>
            <person name="Williams M."/>
            <person name="Shu S."/>
            <person name="Plott C."/>
            <person name="Barry K."/>
            <person name="Rajasekar S."/>
            <person name="Grimwood J."/>
            <person name="Han X."/>
            <person name="Sun S."/>
            <person name="Hou Z."/>
            <person name="He W."/>
            <person name="Dai G."/>
            <person name="Sun C."/>
            <person name="Schmutz J."/>
            <person name="Leebens-Mack J.H."/>
            <person name="Li F.W."/>
            <person name="Wang L."/>
        </authorList>
    </citation>
    <scope>NUCLEOTIDE SEQUENCE [LARGE SCALE GENOMIC DNA]</scope>
    <source>
        <strain evidence="2">cv. PW_Plant_1</strain>
    </source>
</reference>
<evidence type="ECO:0000313" key="1">
    <source>
        <dbReference type="EMBL" id="KAJ7529073.1"/>
    </source>
</evidence>
<evidence type="ECO:0000313" key="2">
    <source>
        <dbReference type="Proteomes" id="UP001162992"/>
    </source>
</evidence>
<organism evidence="1 2">
    <name type="scientific">Diphasiastrum complanatum</name>
    <name type="common">Issler's clubmoss</name>
    <name type="synonym">Lycopodium complanatum</name>
    <dbReference type="NCBI Taxonomy" id="34168"/>
    <lineage>
        <taxon>Eukaryota</taxon>
        <taxon>Viridiplantae</taxon>
        <taxon>Streptophyta</taxon>
        <taxon>Embryophyta</taxon>
        <taxon>Tracheophyta</taxon>
        <taxon>Lycopodiopsida</taxon>
        <taxon>Lycopodiales</taxon>
        <taxon>Lycopodiaceae</taxon>
        <taxon>Lycopodioideae</taxon>
        <taxon>Diphasiastrum</taxon>
    </lineage>
</organism>
<dbReference type="EMBL" id="CM055106">
    <property type="protein sequence ID" value="KAJ7529073.1"/>
    <property type="molecule type" value="Genomic_DNA"/>
</dbReference>
<accession>A0ACC2BH79</accession>
<sequence length="441" mass="50981">MLHASQSTTIYLYIWVQLFKRLSIDYHSQISDSVSMSQDSSENKMEMLKRITELIEMTDDIANYCGHNEGAGQKRSNVRMASTNSDEIPEFISPYPVRVHPSEAEACKAIRDWLLHHSVDKEFHPDKFTKLLLCPEFAARIFPDSSAKGLELFSKFLMVSYLVDEIMDDTKLERSWEVSVSLALDIDKVIISTIPSVQSLTESLHTSFETDRRETIQTYFRDEVYNVKHSQINTCNVYAEKISAVGSCFSDSWRAIVESMHPDSCLRLARYYQKFLISSLIQIQNRENGVIPSLDEYIPMRRDACAYACCFMFMDLTDGVFLPEDIFNSPQMQRMVNIFLNIMSWCNDLWSFKKECLVNGDVHNLVFLISHYLPCSFQRAAWLVTELLHTECSKFEDVAEELLKGTNAMEEHLHAICSYIEGCRRCISATYAWQKRSLLYI</sequence>
<gene>
    <name evidence="1" type="ORF">O6H91_15G032800</name>
</gene>
<protein>
    <submittedName>
        <fullName evidence="1">Uncharacterized protein</fullName>
    </submittedName>
</protein>
<comment type="caution">
    <text evidence="1">The sequence shown here is derived from an EMBL/GenBank/DDBJ whole genome shotgun (WGS) entry which is preliminary data.</text>
</comment>